<dbReference type="OrthoDB" id="2630713at2"/>
<dbReference type="PROSITE" id="PS50234">
    <property type="entry name" value="VWFA"/>
    <property type="match status" value="1"/>
</dbReference>
<protein>
    <submittedName>
        <fullName evidence="6">von Willebrand factor type A domain-containing protein</fullName>
    </submittedName>
</protein>
<dbReference type="SUPFAM" id="SSF53300">
    <property type="entry name" value="vWA-like"/>
    <property type="match status" value="1"/>
</dbReference>
<keyword evidence="7" id="KW-1185">Reference proteome</keyword>
<evidence type="ECO:0000313" key="7">
    <source>
        <dbReference type="Proteomes" id="UP000239494"/>
    </source>
</evidence>
<feature type="chain" id="PRO_5015628159" evidence="4">
    <location>
        <begin position="35"/>
        <end position="544"/>
    </location>
</feature>
<dbReference type="InterPro" id="IPR036465">
    <property type="entry name" value="vWFA_dom_sf"/>
</dbReference>
<dbReference type="AlphaFoldDB" id="A0A2T0SWS4"/>
<reference evidence="6 7" key="1">
    <citation type="submission" date="2018-03" db="EMBL/GenBank/DDBJ databases">
        <title>Genomic Encyclopedia of Archaeal and Bacterial Type Strains, Phase II (KMG-II): from individual species to whole genera.</title>
        <authorList>
            <person name="Goeker M."/>
        </authorList>
    </citation>
    <scope>NUCLEOTIDE SEQUENCE [LARGE SCALE GENOMIC DNA]</scope>
    <source>
        <strain evidence="6 7">DSM 44720</strain>
    </source>
</reference>
<evidence type="ECO:0000256" key="3">
    <source>
        <dbReference type="ARBA" id="ARBA00022729"/>
    </source>
</evidence>
<keyword evidence="2" id="KW-0964">Secreted</keyword>
<dbReference type="SMART" id="SM00327">
    <property type="entry name" value="VWA"/>
    <property type="match status" value="1"/>
</dbReference>
<accession>A0A2T0SWS4</accession>
<name>A0A2T0SWS4_9PSEU</name>
<dbReference type="PROSITE" id="PS51318">
    <property type="entry name" value="TAT"/>
    <property type="match status" value="1"/>
</dbReference>
<evidence type="ECO:0000259" key="5">
    <source>
        <dbReference type="PROSITE" id="PS50234"/>
    </source>
</evidence>
<dbReference type="EMBL" id="PVTF01000009">
    <property type="protein sequence ID" value="PRY37868.1"/>
    <property type="molecule type" value="Genomic_DNA"/>
</dbReference>
<dbReference type="Proteomes" id="UP000239494">
    <property type="component" value="Unassembled WGS sequence"/>
</dbReference>
<proteinExistence type="predicted"/>
<evidence type="ECO:0000313" key="6">
    <source>
        <dbReference type="EMBL" id="PRY37868.1"/>
    </source>
</evidence>
<comment type="subcellular location">
    <subcellularLocation>
        <location evidence="1">Secreted</location>
    </subcellularLocation>
</comment>
<dbReference type="InterPro" id="IPR006311">
    <property type="entry name" value="TAT_signal"/>
</dbReference>
<sequence>MESVRQRGRRRALGALACAALAALSTITLVPATAAAPAPAAGKCGPLDVAFVLDDTGSMGGTIANLKTGINSIVNDVVTASGGDYQLGLVTFKDTVTVVDDLAPGNAAAITSHVTNTLAAGGGGGEPEASDEAVNTAVNRLPALGRPQVGDFTGVWRSTATKFVVLVTDARPGGFDDNYVVGADDVNAAARATDALGAGIKISAVYVPTSSAYSSTIVPVMQNYATTTGGVYTQAAADGSGTATAIQRFLSDCRQTDVFMHDQSTDTGIEPNPNGTVWSSPDIKVCPTLADCPGGQPVVGSTSYVHVKLHNPGPYGSGPGLGTLKVYYTAQGGAAVWNPVTGGDWTFIGQQGVTVPAGATVVKIPWVTVPGPGHFCLLARWVSATDPMTFAEVGNTVLNAKNNNNIAWRNVDSVRVKTGQTTGSPFQVGNGTDRTIKTDLVVTSPGKPFVGAGGSLVLDLGPRLFERWRQTGGGGEGVKQVGETSLEITDARQARITGLVVEPGERFETTLVFTGRQRGEFVQHVVQFDETGDIGGVEFQVVVE</sequence>
<organism evidence="6 7">
    <name type="scientific">Umezawaea tangerina</name>
    <dbReference type="NCBI Taxonomy" id="84725"/>
    <lineage>
        <taxon>Bacteria</taxon>
        <taxon>Bacillati</taxon>
        <taxon>Actinomycetota</taxon>
        <taxon>Actinomycetes</taxon>
        <taxon>Pseudonocardiales</taxon>
        <taxon>Pseudonocardiaceae</taxon>
        <taxon>Umezawaea</taxon>
    </lineage>
</organism>
<dbReference type="InterPro" id="IPR002035">
    <property type="entry name" value="VWF_A"/>
</dbReference>
<comment type="caution">
    <text evidence="6">The sequence shown here is derived from an EMBL/GenBank/DDBJ whole genome shotgun (WGS) entry which is preliminary data.</text>
</comment>
<feature type="signal peptide" evidence="4">
    <location>
        <begin position="1"/>
        <end position="34"/>
    </location>
</feature>
<dbReference type="InterPro" id="IPR056861">
    <property type="entry name" value="HMCN1-like_VWA"/>
</dbReference>
<keyword evidence="3 4" id="KW-0732">Signal</keyword>
<gene>
    <name evidence="6" type="ORF">CLV43_10988</name>
</gene>
<evidence type="ECO:0000256" key="2">
    <source>
        <dbReference type="ARBA" id="ARBA00022525"/>
    </source>
</evidence>
<evidence type="ECO:0000256" key="1">
    <source>
        <dbReference type="ARBA" id="ARBA00004613"/>
    </source>
</evidence>
<dbReference type="Gene3D" id="3.40.50.410">
    <property type="entry name" value="von Willebrand factor, type A domain"/>
    <property type="match status" value="1"/>
</dbReference>
<dbReference type="Pfam" id="PF25106">
    <property type="entry name" value="VWA_4"/>
    <property type="match status" value="1"/>
</dbReference>
<dbReference type="CDD" id="cd00198">
    <property type="entry name" value="vWFA"/>
    <property type="match status" value="1"/>
</dbReference>
<feature type="domain" description="VWFA" evidence="5">
    <location>
        <begin position="48"/>
        <end position="253"/>
    </location>
</feature>
<evidence type="ECO:0000256" key="4">
    <source>
        <dbReference type="SAM" id="SignalP"/>
    </source>
</evidence>